<dbReference type="Gramene" id="RZC60313">
    <property type="protein sequence ID" value="RZC60313"/>
    <property type="gene ID" value="C5167_022079"/>
</dbReference>
<gene>
    <name evidence="2" type="ORF">C5167_022079</name>
</gene>
<dbReference type="PANTHER" id="PTHR34380:SF1">
    <property type="entry name" value="OS01G0221300 PROTEIN"/>
    <property type="match status" value="1"/>
</dbReference>
<feature type="compositionally biased region" description="Basic and acidic residues" evidence="1">
    <location>
        <begin position="1"/>
        <end position="18"/>
    </location>
</feature>
<keyword evidence="3" id="KW-1185">Reference proteome</keyword>
<dbReference type="Proteomes" id="UP000316621">
    <property type="component" value="Chromosome 5"/>
</dbReference>
<evidence type="ECO:0000313" key="2">
    <source>
        <dbReference type="EMBL" id="RZC60313.1"/>
    </source>
</evidence>
<feature type="compositionally biased region" description="Low complexity" evidence="1">
    <location>
        <begin position="74"/>
        <end position="83"/>
    </location>
</feature>
<feature type="region of interest" description="Disordered" evidence="1">
    <location>
        <begin position="1"/>
        <end position="95"/>
    </location>
</feature>
<proteinExistence type="predicted"/>
<name>A0A4Y7JGU2_PAPSO</name>
<accession>A0A4Y7JGU2</accession>
<protein>
    <submittedName>
        <fullName evidence="2">Uncharacterized protein</fullName>
    </submittedName>
</protein>
<evidence type="ECO:0000256" key="1">
    <source>
        <dbReference type="SAM" id="MobiDB-lite"/>
    </source>
</evidence>
<dbReference type="EMBL" id="CM010719">
    <property type="protein sequence ID" value="RZC60313.1"/>
    <property type="molecule type" value="Genomic_DNA"/>
</dbReference>
<reference evidence="2 3" key="1">
    <citation type="journal article" date="2018" name="Science">
        <title>The opium poppy genome and morphinan production.</title>
        <authorList>
            <person name="Guo L."/>
            <person name="Winzer T."/>
            <person name="Yang X."/>
            <person name="Li Y."/>
            <person name="Ning Z."/>
            <person name="He Z."/>
            <person name="Teodor R."/>
            <person name="Lu Y."/>
            <person name="Bowser T.A."/>
            <person name="Graham I.A."/>
            <person name="Ye K."/>
        </authorList>
    </citation>
    <scope>NUCLEOTIDE SEQUENCE [LARGE SCALE GENOMIC DNA]</scope>
    <source>
        <strain evidence="3">cv. HN1</strain>
        <tissue evidence="2">Leaves</tissue>
    </source>
</reference>
<dbReference type="PANTHER" id="PTHR34380">
    <property type="entry name" value="BNAA03G12380D PROTEIN"/>
    <property type="match status" value="1"/>
</dbReference>
<dbReference type="AlphaFoldDB" id="A0A4Y7JGU2"/>
<sequence length="162" mass="17957">MPCEETKSRADGLSKDEYTSNNLEMDGSEKELVGNQTAEIYEEEEEAAEETDSESEGEGEGDSDSLGGFLVRRSGISDSGDSSSDSDDAVNKLDTGHVMAMIRRNRTTELKWQTEDDMLSSFEKDPVLCMEAVCALHRRQTADGSIKFSCFSKFVALRCNLW</sequence>
<feature type="compositionally biased region" description="Acidic residues" evidence="1">
    <location>
        <begin position="40"/>
        <end position="63"/>
    </location>
</feature>
<evidence type="ECO:0000313" key="3">
    <source>
        <dbReference type="Proteomes" id="UP000316621"/>
    </source>
</evidence>
<organism evidence="2 3">
    <name type="scientific">Papaver somniferum</name>
    <name type="common">Opium poppy</name>
    <dbReference type="NCBI Taxonomy" id="3469"/>
    <lineage>
        <taxon>Eukaryota</taxon>
        <taxon>Viridiplantae</taxon>
        <taxon>Streptophyta</taxon>
        <taxon>Embryophyta</taxon>
        <taxon>Tracheophyta</taxon>
        <taxon>Spermatophyta</taxon>
        <taxon>Magnoliopsida</taxon>
        <taxon>Ranunculales</taxon>
        <taxon>Papaveraceae</taxon>
        <taxon>Papaveroideae</taxon>
        <taxon>Papaver</taxon>
    </lineage>
</organism>